<evidence type="ECO:0000256" key="6">
    <source>
        <dbReference type="ARBA" id="ARBA00039101"/>
    </source>
</evidence>
<reference evidence="10 11" key="1">
    <citation type="submission" date="2020-09" db="EMBL/GenBank/DDBJ databases">
        <title>Development of specific Francisella tularensis PCR assay based on in-depth characterization of family Francisellaceae.</title>
        <authorList>
            <person name="Ohrman C."/>
            <person name="Sahl J."/>
            <person name="Sjodin A."/>
            <person name="Uneklint I."/>
            <person name="Ballard R."/>
            <person name="Karlsson L."/>
            <person name="Mcdonough R."/>
            <person name="Sundell D."/>
            <person name="Soria K."/>
            <person name="Brindeflk B."/>
            <person name="Vallesi A."/>
            <person name="Ramirez-Paredes J.G."/>
            <person name="Colquhoun D."/>
            <person name="Myrtennas K."/>
            <person name="Birdsell D."/>
            <person name="Johansson A."/>
            <person name="Wagner D."/>
            <person name="Forsman M."/>
        </authorList>
    </citation>
    <scope>NUCLEOTIDE SEQUENCE [LARGE SCALE GENOMIC DNA]</scope>
    <source>
        <strain evidence="10 11">FSC1140</strain>
    </source>
</reference>
<dbReference type="RefSeq" id="WP_159184258.1">
    <property type="nucleotide sequence ID" value="NZ_JACVJL010000167.1"/>
</dbReference>
<dbReference type="EC" id="1.4.3.3" evidence="6"/>
<dbReference type="PANTHER" id="PTHR11530:SF11">
    <property type="entry name" value="D-ASPARTATE OXIDASE"/>
    <property type="match status" value="1"/>
</dbReference>
<dbReference type="EMBL" id="JACVKN010000072">
    <property type="protein sequence ID" value="MBK2064766.1"/>
    <property type="molecule type" value="Genomic_DNA"/>
</dbReference>
<evidence type="ECO:0000313" key="10">
    <source>
        <dbReference type="EMBL" id="MBK2064766.1"/>
    </source>
</evidence>
<dbReference type="GO" id="GO:0003884">
    <property type="term" value="F:D-amino-acid oxidase activity"/>
    <property type="evidence" value="ECO:0007669"/>
    <property type="project" value="UniProtKB-EC"/>
</dbReference>
<protein>
    <recommendedName>
        <fullName evidence="7">D-amino-acid oxidase</fullName>
        <ecNumber evidence="6">1.4.3.3</ecNumber>
    </recommendedName>
</protein>
<evidence type="ECO:0000256" key="4">
    <source>
        <dbReference type="ARBA" id="ARBA00022827"/>
    </source>
</evidence>
<comment type="catalytic activity">
    <reaction evidence="8">
        <text>a D-alpha-amino acid + O2 + H2O = a 2-oxocarboxylate + H2O2 + NH4(+)</text>
        <dbReference type="Rhea" id="RHEA:21816"/>
        <dbReference type="ChEBI" id="CHEBI:15377"/>
        <dbReference type="ChEBI" id="CHEBI:15379"/>
        <dbReference type="ChEBI" id="CHEBI:16240"/>
        <dbReference type="ChEBI" id="CHEBI:28938"/>
        <dbReference type="ChEBI" id="CHEBI:35179"/>
        <dbReference type="ChEBI" id="CHEBI:59871"/>
        <dbReference type="EC" id="1.4.3.3"/>
    </reaction>
    <physiologicalReaction direction="left-to-right" evidence="8">
        <dbReference type="Rhea" id="RHEA:21817"/>
    </physiologicalReaction>
</comment>
<name>A0A9Q2KRK6_9GAMM</name>
<comment type="similarity">
    <text evidence="2">Belongs to the DAMOX/DASOX family.</text>
</comment>
<evidence type="ECO:0000256" key="2">
    <source>
        <dbReference type="ARBA" id="ARBA00006730"/>
    </source>
</evidence>
<dbReference type="Gene3D" id="3.30.9.10">
    <property type="entry name" value="D-Amino Acid Oxidase, subunit A, domain 2"/>
    <property type="match status" value="1"/>
</dbReference>
<accession>A0A9Q2KRK6</accession>
<evidence type="ECO:0000256" key="8">
    <source>
        <dbReference type="ARBA" id="ARBA00049547"/>
    </source>
</evidence>
<evidence type="ECO:0000256" key="7">
    <source>
        <dbReference type="ARBA" id="ARBA00039751"/>
    </source>
</evidence>
<evidence type="ECO:0000256" key="3">
    <source>
        <dbReference type="ARBA" id="ARBA00022630"/>
    </source>
</evidence>
<keyword evidence="5" id="KW-0560">Oxidoreductase</keyword>
<dbReference type="SUPFAM" id="SSF51971">
    <property type="entry name" value="Nucleotide-binding domain"/>
    <property type="match status" value="1"/>
</dbReference>
<dbReference type="AlphaFoldDB" id="A0A9Q2KRK6"/>
<comment type="caution">
    <text evidence="10">The sequence shown here is derived from an EMBL/GenBank/DDBJ whole genome shotgun (WGS) entry which is preliminary data.</text>
</comment>
<keyword evidence="11" id="KW-1185">Reference proteome</keyword>
<dbReference type="SUPFAM" id="SSF54373">
    <property type="entry name" value="FAD-linked reductases, C-terminal domain"/>
    <property type="match status" value="1"/>
</dbReference>
<dbReference type="PANTHER" id="PTHR11530">
    <property type="entry name" value="D-AMINO ACID OXIDASE"/>
    <property type="match status" value="1"/>
</dbReference>
<dbReference type="GeneID" id="93254909"/>
<comment type="cofactor">
    <cofactor evidence="1">
        <name>FAD</name>
        <dbReference type="ChEBI" id="CHEBI:57692"/>
    </cofactor>
</comment>
<evidence type="ECO:0000256" key="5">
    <source>
        <dbReference type="ARBA" id="ARBA00023002"/>
    </source>
</evidence>
<proteinExistence type="inferred from homology"/>
<evidence type="ECO:0000256" key="1">
    <source>
        <dbReference type="ARBA" id="ARBA00001974"/>
    </source>
</evidence>
<gene>
    <name evidence="10" type="ORF">IB647_03145</name>
</gene>
<dbReference type="GO" id="GO:0071949">
    <property type="term" value="F:FAD binding"/>
    <property type="evidence" value="ECO:0007669"/>
    <property type="project" value="InterPro"/>
</dbReference>
<evidence type="ECO:0000313" key="11">
    <source>
        <dbReference type="Proteomes" id="UP000701999"/>
    </source>
</evidence>
<organism evidence="10 11">
    <name type="scientific">Francisella noatunensis</name>
    <dbReference type="NCBI Taxonomy" id="657445"/>
    <lineage>
        <taxon>Bacteria</taxon>
        <taxon>Pseudomonadati</taxon>
        <taxon>Pseudomonadota</taxon>
        <taxon>Gammaproteobacteria</taxon>
        <taxon>Thiotrichales</taxon>
        <taxon>Francisellaceae</taxon>
        <taxon>Francisella</taxon>
    </lineage>
</organism>
<dbReference type="Proteomes" id="UP000701999">
    <property type="component" value="Unassembled WGS sequence"/>
</dbReference>
<dbReference type="GO" id="GO:0046416">
    <property type="term" value="P:D-amino acid metabolic process"/>
    <property type="evidence" value="ECO:0007669"/>
    <property type="project" value="InterPro"/>
</dbReference>
<dbReference type="InterPro" id="IPR006076">
    <property type="entry name" value="FAD-dep_OxRdtase"/>
</dbReference>
<dbReference type="InterPro" id="IPR036188">
    <property type="entry name" value="FAD/NAD-bd_sf"/>
</dbReference>
<keyword evidence="4" id="KW-0274">FAD</keyword>
<dbReference type="InterPro" id="IPR023209">
    <property type="entry name" value="DAO"/>
</dbReference>
<evidence type="ECO:0000259" key="9">
    <source>
        <dbReference type="Pfam" id="PF01266"/>
    </source>
</evidence>
<sequence>MSRIAILGSGLMGRVLALYLVKLYPNLKIDIYTDSLNYKTSCSYCAGGMLAPVTELISCHKHVYELGLNSYELWCELNVFVNENLSMGTSFVKKINTCVIAHNRDKYELDLAIRNIDLRLKNLNTKPLIDISSIEKVHTINKGLYFSNTLCEKALIADEALIDVPKFFVLTQELFFNLENVKIFETTKKQFYRERFDKEYEHIFDCTGISSVDDIKLYGVRGESIILENKSIKLDSVIRLLHPRHAIYLIPRENGIFYLGATSIDSSDYSKISVQSTLELLSMLVTLDKRFLEARILKTLTNVRPMSIDDKPIISTKGNITYLNGLSRHGYLFSPMVAQAVIKNNYDFGG</sequence>
<keyword evidence="3" id="KW-0285">Flavoprotein</keyword>
<dbReference type="Gene3D" id="3.50.50.60">
    <property type="entry name" value="FAD/NAD(P)-binding domain"/>
    <property type="match status" value="1"/>
</dbReference>
<feature type="domain" description="FAD dependent oxidoreductase" evidence="9">
    <location>
        <begin position="3"/>
        <end position="341"/>
    </location>
</feature>
<dbReference type="Pfam" id="PF01266">
    <property type="entry name" value="DAO"/>
    <property type="match status" value="1"/>
</dbReference>